<dbReference type="PANTHER" id="PTHR47894:SF4">
    <property type="entry name" value="HTH-TYPE TRANSCRIPTIONAL REGULATOR GADX"/>
    <property type="match status" value="1"/>
</dbReference>
<keyword evidence="1" id="KW-0805">Transcription regulation</keyword>
<protein>
    <submittedName>
        <fullName evidence="5">Urease operon transcriptional activator</fullName>
    </submittedName>
</protein>
<dbReference type="AlphaFoldDB" id="A0A376DDB8"/>
<dbReference type="Pfam" id="PF12833">
    <property type="entry name" value="HTH_18"/>
    <property type="match status" value="1"/>
</dbReference>
<dbReference type="GO" id="GO:0005829">
    <property type="term" value="C:cytosol"/>
    <property type="evidence" value="ECO:0007669"/>
    <property type="project" value="TreeGrafter"/>
</dbReference>
<dbReference type="EMBL" id="UFXZ01000001">
    <property type="protein sequence ID" value="STC86731.1"/>
    <property type="molecule type" value="Genomic_DNA"/>
</dbReference>
<dbReference type="GO" id="GO:0003700">
    <property type="term" value="F:DNA-binding transcription factor activity"/>
    <property type="evidence" value="ECO:0007669"/>
    <property type="project" value="InterPro"/>
</dbReference>
<dbReference type="Proteomes" id="UP000255248">
    <property type="component" value="Unassembled WGS sequence"/>
</dbReference>
<reference evidence="5 6" key="1">
    <citation type="submission" date="2018-06" db="EMBL/GenBank/DDBJ databases">
        <authorList>
            <consortium name="Pathogen Informatics"/>
            <person name="Doyle S."/>
        </authorList>
    </citation>
    <scope>NUCLEOTIDE SEQUENCE [LARGE SCALE GENOMIC DNA]</scope>
    <source>
        <strain evidence="5 6">NCTC12121</strain>
    </source>
</reference>
<gene>
    <name evidence="5" type="primary">ureR</name>
    <name evidence="5" type="ORF">NCTC12121_01244</name>
</gene>
<organism evidence="5 6">
    <name type="scientific">Edwardsiella hoshinae</name>
    <dbReference type="NCBI Taxonomy" id="93378"/>
    <lineage>
        <taxon>Bacteria</taxon>
        <taxon>Pseudomonadati</taxon>
        <taxon>Pseudomonadota</taxon>
        <taxon>Gammaproteobacteria</taxon>
        <taxon>Enterobacterales</taxon>
        <taxon>Hafniaceae</taxon>
        <taxon>Edwardsiella</taxon>
    </lineage>
</organism>
<dbReference type="STRING" id="93378.A9798_05785"/>
<dbReference type="InterPro" id="IPR018060">
    <property type="entry name" value="HTH_AraC"/>
</dbReference>
<sequence>MPQPVIPVPTLQEISARQSHQLRRVTLFSPALCLVRQGSKTIQWGERCEVAGEASLVLFPGGSEVCMANQTGGGYYRAEMLYLPTTLLQQFRRRYPQVTPPARASVSCCLAMTPTLTLLWQQLMQGLRLPLAPPLLNHLAEGLLLALQPSGHSALLLHERHDRLTEQIQQLLLLDPAHLWQAGEVAQRLHMAESTLRRRLSAEGKSFRDILDEVRLGQALLAIQSGNTPIGDIAGQSGYASPSRFTARFVRRYGLTPSALRQALRHPDTPRASNIQA</sequence>
<evidence type="ECO:0000259" key="4">
    <source>
        <dbReference type="PROSITE" id="PS01124"/>
    </source>
</evidence>
<name>A0A376DDB8_9GAMM</name>
<dbReference type="SUPFAM" id="SSF46689">
    <property type="entry name" value="Homeodomain-like"/>
    <property type="match status" value="1"/>
</dbReference>
<dbReference type="RefSeq" id="WP_024522412.1">
    <property type="nucleotide sequence ID" value="NZ_CP065626.1"/>
</dbReference>
<evidence type="ECO:0000313" key="6">
    <source>
        <dbReference type="Proteomes" id="UP000255248"/>
    </source>
</evidence>
<proteinExistence type="predicted"/>
<keyword evidence="2" id="KW-0238">DNA-binding</keyword>
<feature type="domain" description="HTH araC/xylS-type" evidence="4">
    <location>
        <begin position="166"/>
        <end position="263"/>
    </location>
</feature>
<dbReference type="PANTHER" id="PTHR47894">
    <property type="entry name" value="HTH-TYPE TRANSCRIPTIONAL REGULATOR GADX"/>
    <property type="match status" value="1"/>
</dbReference>
<dbReference type="InterPro" id="IPR009057">
    <property type="entry name" value="Homeodomain-like_sf"/>
</dbReference>
<keyword evidence="3" id="KW-0804">Transcription</keyword>
<accession>A0A376DDB8</accession>
<dbReference type="GO" id="GO:0000976">
    <property type="term" value="F:transcription cis-regulatory region binding"/>
    <property type="evidence" value="ECO:0007669"/>
    <property type="project" value="TreeGrafter"/>
</dbReference>
<evidence type="ECO:0000256" key="1">
    <source>
        <dbReference type="ARBA" id="ARBA00023015"/>
    </source>
</evidence>
<dbReference type="OrthoDB" id="9783876at2"/>
<evidence type="ECO:0000313" key="5">
    <source>
        <dbReference type="EMBL" id="STC86731.1"/>
    </source>
</evidence>
<dbReference type="Gene3D" id="1.10.10.60">
    <property type="entry name" value="Homeodomain-like"/>
    <property type="match status" value="1"/>
</dbReference>
<evidence type="ECO:0000256" key="2">
    <source>
        <dbReference type="ARBA" id="ARBA00023125"/>
    </source>
</evidence>
<dbReference type="SMART" id="SM00342">
    <property type="entry name" value="HTH_ARAC"/>
    <property type="match status" value="1"/>
</dbReference>
<evidence type="ECO:0000256" key="3">
    <source>
        <dbReference type="ARBA" id="ARBA00023163"/>
    </source>
</evidence>
<dbReference type="PROSITE" id="PS01124">
    <property type="entry name" value="HTH_ARAC_FAMILY_2"/>
    <property type="match status" value="1"/>
</dbReference>